<reference evidence="3 4" key="1">
    <citation type="submission" date="2009-03" db="EMBL/GenBank/DDBJ databases">
        <authorList>
            <person name="Setubal J.C."/>
            <person name="Boyle S."/>
            <person name="Crasta O.R."/>
            <person name="Gillespie J.J."/>
            <person name="Kenyon R.W."/>
            <person name="Lu J."/>
            <person name="Mane S."/>
            <person name="Nagrani S."/>
            <person name="Shallom J.M."/>
            <person name="Shallom S."/>
            <person name="Shukla M."/>
            <person name="Snyder E.E."/>
            <person name="Sobral B.W."/>
            <person name="Wattam A.R."/>
            <person name="Will R."/>
            <person name="Williams K."/>
            <person name="Yoo H."/>
            <person name="Bruce D.H."/>
            <person name="Detter C."/>
            <person name="Munk C."/>
            <person name="Brettin T.S."/>
            <person name="Ficht T."/>
        </authorList>
    </citation>
    <scope>NUCLEOTIDE SEQUENCE [LARGE SCALE GENOMIC DNA]</scope>
    <source>
        <strain evidence="3 4">Cudo</strain>
    </source>
</reference>
<sequence>MQAEGAMTEITDRYFNDVIARLSGLRDRLAAQMEKAADLIAAAARADRRVYVFGTGHSHMMAEELHYRAGGLAITVPILCGSIMLQDGAVASSHFERIEGAVRPILDRYGIRDGDVLVVVSNSGVNAAPIEAARYAREKGAAIIALTSVAYSNTIARGRTQLLSLADVVLDNDAPSGDAVLEIAGSALKVGPVSTALGVTILNAVFADVAARLVGEGDAPIYLSANMPGSGDINRSLVERYRDRNPHL</sequence>
<evidence type="ECO:0000313" key="3">
    <source>
        <dbReference type="EMBL" id="EEH12914.1"/>
    </source>
</evidence>
<accession>C0GAP6</accession>
<dbReference type="PANTHER" id="PTHR30390">
    <property type="entry name" value="SEDOHEPTULOSE 7-PHOSPHATE ISOMERASE / DNAA INITIATOR-ASSOCIATING FACTOR FOR REPLICATION INITIATION"/>
    <property type="match status" value="1"/>
</dbReference>
<evidence type="ECO:0000313" key="4">
    <source>
        <dbReference type="Proteomes" id="UP000003678"/>
    </source>
</evidence>
<proteinExistence type="inferred from homology"/>
<dbReference type="InterPro" id="IPR001347">
    <property type="entry name" value="SIS_dom"/>
</dbReference>
<dbReference type="Pfam" id="PF13580">
    <property type="entry name" value="SIS_2"/>
    <property type="match status" value="1"/>
</dbReference>
<comment type="caution">
    <text evidence="3">The sequence shown here is derived from an EMBL/GenBank/DDBJ whole genome shotgun (WGS) entry which is preliminary data.</text>
</comment>
<dbReference type="GO" id="GO:1901135">
    <property type="term" value="P:carbohydrate derivative metabolic process"/>
    <property type="evidence" value="ECO:0007669"/>
    <property type="project" value="InterPro"/>
</dbReference>
<dbReference type="Proteomes" id="UP000003678">
    <property type="component" value="Unassembled WGS sequence"/>
</dbReference>
<dbReference type="EMBL" id="ACJD01000007">
    <property type="protein sequence ID" value="EEH12914.1"/>
    <property type="molecule type" value="Genomic_DNA"/>
</dbReference>
<dbReference type="InterPro" id="IPR022951">
    <property type="entry name" value="UPF0309"/>
</dbReference>
<comment type="similarity">
    <text evidence="1">Belongs to the UPF0309 family.</text>
</comment>
<dbReference type="NCBIfam" id="NF002805">
    <property type="entry name" value="PRK02947.1"/>
    <property type="match status" value="1"/>
</dbReference>
<dbReference type="SUPFAM" id="SSF53697">
    <property type="entry name" value="SIS domain"/>
    <property type="match status" value="1"/>
</dbReference>
<dbReference type="InterPro" id="IPR035472">
    <property type="entry name" value="RpiR-like_SIS"/>
</dbReference>
<gene>
    <name evidence="3" type="ORF">BCETI_7000367</name>
</gene>
<dbReference type="InterPro" id="IPR046348">
    <property type="entry name" value="SIS_dom_sf"/>
</dbReference>
<feature type="domain" description="SIS" evidence="2">
    <location>
        <begin position="36"/>
        <end position="220"/>
    </location>
</feature>
<evidence type="ECO:0000259" key="2">
    <source>
        <dbReference type="PROSITE" id="PS51464"/>
    </source>
</evidence>
<evidence type="ECO:0000256" key="1">
    <source>
        <dbReference type="HAMAP-Rule" id="MF_01240"/>
    </source>
</evidence>
<name>C0GAP6_9HYPH</name>
<organism evidence="3 4">
    <name type="scientific">Brucella ceti str. Cudo</name>
    <dbReference type="NCBI Taxonomy" id="595497"/>
    <lineage>
        <taxon>Bacteria</taxon>
        <taxon>Pseudomonadati</taxon>
        <taxon>Pseudomonadota</taxon>
        <taxon>Alphaproteobacteria</taxon>
        <taxon>Hyphomicrobiales</taxon>
        <taxon>Brucellaceae</taxon>
        <taxon>Brucella/Ochrobactrum group</taxon>
        <taxon>Brucella</taxon>
    </lineage>
</organism>
<dbReference type="PANTHER" id="PTHR30390:SF7">
    <property type="entry name" value="PHOSPHOHEPTOSE ISOMERASE"/>
    <property type="match status" value="1"/>
</dbReference>
<dbReference type="HAMAP" id="MF_01240">
    <property type="entry name" value="UPF0309"/>
    <property type="match status" value="1"/>
</dbReference>
<dbReference type="CDD" id="cd05013">
    <property type="entry name" value="SIS_RpiR"/>
    <property type="match status" value="1"/>
</dbReference>
<dbReference type="Gene3D" id="3.40.50.10490">
    <property type="entry name" value="Glucose-6-phosphate isomerase like protein, domain 1"/>
    <property type="match status" value="1"/>
</dbReference>
<dbReference type="AlphaFoldDB" id="C0GAP6"/>
<dbReference type="GO" id="GO:0097367">
    <property type="term" value="F:carbohydrate derivative binding"/>
    <property type="evidence" value="ECO:0007669"/>
    <property type="project" value="InterPro"/>
</dbReference>
<protein>
    <recommendedName>
        <fullName evidence="1">UPF0309 protein BCETI_7000367</fullName>
    </recommendedName>
</protein>
<dbReference type="PROSITE" id="PS51464">
    <property type="entry name" value="SIS"/>
    <property type="match status" value="1"/>
</dbReference>
<dbReference type="InterPro" id="IPR050099">
    <property type="entry name" value="SIS_GmhA/DiaA_subfam"/>
</dbReference>